<feature type="region of interest" description="Disordered" evidence="1">
    <location>
        <begin position="251"/>
        <end position="272"/>
    </location>
</feature>
<protein>
    <submittedName>
        <fullName evidence="2">Uncharacterized protein</fullName>
    </submittedName>
</protein>
<accession>A0A6A6BK51</accession>
<feature type="compositionally biased region" description="Basic residues" evidence="1">
    <location>
        <begin position="58"/>
        <end position="70"/>
    </location>
</feature>
<dbReference type="GeneID" id="54302963"/>
<dbReference type="RefSeq" id="XP_033399730.1">
    <property type="nucleotide sequence ID" value="XM_033545455.1"/>
</dbReference>
<dbReference type="AlphaFoldDB" id="A0A6A6BK51"/>
<reference evidence="2" key="1">
    <citation type="journal article" date="2020" name="Stud. Mycol.">
        <title>101 Dothideomycetes genomes: a test case for predicting lifestyles and emergence of pathogens.</title>
        <authorList>
            <person name="Haridas S."/>
            <person name="Albert R."/>
            <person name="Binder M."/>
            <person name="Bloem J."/>
            <person name="Labutti K."/>
            <person name="Salamov A."/>
            <person name="Andreopoulos B."/>
            <person name="Baker S."/>
            <person name="Barry K."/>
            <person name="Bills G."/>
            <person name="Bluhm B."/>
            <person name="Cannon C."/>
            <person name="Castanera R."/>
            <person name="Culley D."/>
            <person name="Daum C."/>
            <person name="Ezra D."/>
            <person name="Gonzalez J."/>
            <person name="Henrissat B."/>
            <person name="Kuo A."/>
            <person name="Liang C."/>
            <person name="Lipzen A."/>
            <person name="Lutzoni F."/>
            <person name="Magnuson J."/>
            <person name="Mondo S."/>
            <person name="Nolan M."/>
            <person name="Ohm R."/>
            <person name="Pangilinan J."/>
            <person name="Park H.-J."/>
            <person name="Ramirez L."/>
            <person name="Alfaro M."/>
            <person name="Sun H."/>
            <person name="Tritt A."/>
            <person name="Yoshinaga Y."/>
            <person name="Zwiers L.-H."/>
            <person name="Turgeon B."/>
            <person name="Goodwin S."/>
            <person name="Spatafora J."/>
            <person name="Crous P."/>
            <person name="Grigoriev I."/>
        </authorList>
    </citation>
    <scope>NUCLEOTIDE SEQUENCE</scope>
    <source>
        <strain evidence="2">CBS 121167</strain>
    </source>
</reference>
<organism evidence="2 3">
    <name type="scientific">Aplosporella prunicola CBS 121167</name>
    <dbReference type="NCBI Taxonomy" id="1176127"/>
    <lineage>
        <taxon>Eukaryota</taxon>
        <taxon>Fungi</taxon>
        <taxon>Dikarya</taxon>
        <taxon>Ascomycota</taxon>
        <taxon>Pezizomycotina</taxon>
        <taxon>Dothideomycetes</taxon>
        <taxon>Dothideomycetes incertae sedis</taxon>
        <taxon>Botryosphaeriales</taxon>
        <taxon>Aplosporellaceae</taxon>
        <taxon>Aplosporella</taxon>
    </lineage>
</organism>
<dbReference type="EMBL" id="ML995480">
    <property type="protein sequence ID" value="KAF2144018.1"/>
    <property type="molecule type" value="Genomic_DNA"/>
</dbReference>
<evidence type="ECO:0000256" key="1">
    <source>
        <dbReference type="SAM" id="MobiDB-lite"/>
    </source>
</evidence>
<gene>
    <name evidence="2" type="ORF">K452DRAFT_345447</name>
</gene>
<sequence>MQGCPICNSRVRLSWGRSQNNSGPTGHPLQARTSPACLSQHGLATYRSHHQLPSSGHRSQKTSLKPKKPQYRYTTTTNNTMPYIKREETDTTQNTASKTTQIVEFREGETRELYDKDREARTLIFVERQAGAENLLSILLKKGHWGLAAGAALEDDRSAHQVMDNESVWYGLTGFQESVRRLRFRCGQQLEDGCTADHGQCGRGRGSGGGRYCLRSELSGTSAVRRQIVALTSDDYRRKCAVDTHNLISSPIPSSAARTASPVQAAQTTAPP</sequence>
<proteinExistence type="predicted"/>
<evidence type="ECO:0000313" key="3">
    <source>
        <dbReference type="Proteomes" id="UP000799438"/>
    </source>
</evidence>
<feature type="region of interest" description="Disordered" evidence="1">
    <location>
        <begin position="49"/>
        <end position="75"/>
    </location>
</feature>
<dbReference type="Proteomes" id="UP000799438">
    <property type="component" value="Unassembled WGS sequence"/>
</dbReference>
<name>A0A6A6BK51_9PEZI</name>
<keyword evidence="3" id="KW-1185">Reference proteome</keyword>
<evidence type="ECO:0000313" key="2">
    <source>
        <dbReference type="EMBL" id="KAF2144018.1"/>
    </source>
</evidence>